<dbReference type="GO" id="GO:0005829">
    <property type="term" value="C:cytosol"/>
    <property type="evidence" value="ECO:0007669"/>
    <property type="project" value="TreeGrafter"/>
</dbReference>
<dbReference type="PANTHER" id="PTHR43690">
    <property type="entry name" value="NARDILYSIN"/>
    <property type="match status" value="1"/>
</dbReference>
<dbReference type="OrthoDB" id="952271at2759"/>
<evidence type="ECO:0000256" key="7">
    <source>
        <dbReference type="ARBA" id="ARBA00023049"/>
    </source>
</evidence>
<protein>
    <submittedName>
        <fullName evidence="14">Protease III family protein</fullName>
    </submittedName>
</protein>
<evidence type="ECO:0000256" key="6">
    <source>
        <dbReference type="ARBA" id="ARBA00022833"/>
    </source>
</evidence>
<reference evidence="14" key="2">
    <citation type="submission" date="2021-04" db="EMBL/GenBank/DDBJ databases">
        <authorList>
            <person name="Podell S."/>
        </authorList>
    </citation>
    <scope>NUCLEOTIDE SEQUENCE</scope>
    <source>
        <strain evidence="14">Hildebrandi</strain>
    </source>
</reference>
<dbReference type="GO" id="GO:0051603">
    <property type="term" value="P:proteolysis involved in protein catabolic process"/>
    <property type="evidence" value="ECO:0007669"/>
    <property type="project" value="TreeGrafter"/>
</dbReference>
<keyword evidence="3 14" id="KW-0645">Protease</keyword>
<proteinExistence type="inferred from homology"/>
<feature type="domain" description="Peptidase M16 C-terminal" evidence="11">
    <location>
        <begin position="374"/>
        <end position="573"/>
    </location>
</feature>
<evidence type="ECO:0000256" key="2">
    <source>
        <dbReference type="ARBA" id="ARBA00007261"/>
    </source>
</evidence>
<accession>A0A9K3PHQ1</accession>
<comment type="caution">
    <text evidence="14">The sequence shown here is derived from an EMBL/GenBank/DDBJ whole genome shotgun (WGS) entry which is preliminary data.</text>
</comment>
<organism evidence="14 15">
    <name type="scientific">Nitzschia inconspicua</name>
    <dbReference type="NCBI Taxonomy" id="303405"/>
    <lineage>
        <taxon>Eukaryota</taxon>
        <taxon>Sar</taxon>
        <taxon>Stramenopiles</taxon>
        <taxon>Ochrophyta</taxon>
        <taxon>Bacillariophyta</taxon>
        <taxon>Bacillariophyceae</taxon>
        <taxon>Bacillariophycidae</taxon>
        <taxon>Bacillariales</taxon>
        <taxon>Bacillariaceae</taxon>
        <taxon>Nitzschia</taxon>
    </lineage>
</organism>
<evidence type="ECO:0000259" key="11">
    <source>
        <dbReference type="Pfam" id="PF05193"/>
    </source>
</evidence>
<dbReference type="InterPro" id="IPR032632">
    <property type="entry name" value="Peptidase_M16_M"/>
</dbReference>
<feature type="domain" description="Peptidase M16 N-terminal" evidence="10">
    <location>
        <begin position="213"/>
        <end position="347"/>
    </location>
</feature>
<dbReference type="Pfam" id="PF00153">
    <property type="entry name" value="Mito_carr"/>
    <property type="match status" value="3"/>
</dbReference>
<evidence type="ECO:0000256" key="3">
    <source>
        <dbReference type="ARBA" id="ARBA00022670"/>
    </source>
</evidence>
<evidence type="ECO:0000256" key="5">
    <source>
        <dbReference type="ARBA" id="ARBA00022801"/>
    </source>
</evidence>
<keyword evidence="8 9" id="KW-0812">Transmembrane</keyword>
<dbReference type="InterPro" id="IPR054734">
    <property type="entry name" value="PqqF-like_C_4"/>
</dbReference>
<keyword evidence="4" id="KW-0479">Metal-binding</keyword>
<feature type="domain" description="Peptidase M16 middle/third" evidence="12">
    <location>
        <begin position="600"/>
        <end position="917"/>
    </location>
</feature>
<dbReference type="GO" id="GO:0043171">
    <property type="term" value="P:peptide catabolic process"/>
    <property type="evidence" value="ECO:0007669"/>
    <property type="project" value="TreeGrafter"/>
</dbReference>
<dbReference type="Pfam" id="PF16187">
    <property type="entry name" value="Peptidase_M16_M"/>
    <property type="match status" value="1"/>
</dbReference>
<gene>
    <name evidence="14" type="ORF">IV203_016807</name>
</gene>
<dbReference type="Pfam" id="PF22456">
    <property type="entry name" value="PqqF-like_C_4"/>
    <property type="match status" value="1"/>
</dbReference>
<dbReference type="PROSITE" id="PS00143">
    <property type="entry name" value="INSULINASE"/>
    <property type="match status" value="1"/>
</dbReference>
<feature type="repeat" description="Solcar" evidence="8">
    <location>
        <begin position="1687"/>
        <end position="1774"/>
    </location>
</feature>
<feature type="repeat" description="Solcar" evidence="8">
    <location>
        <begin position="1890"/>
        <end position="1983"/>
    </location>
</feature>
<dbReference type="GO" id="GO:0046872">
    <property type="term" value="F:metal ion binding"/>
    <property type="evidence" value="ECO:0007669"/>
    <property type="project" value="UniProtKB-KW"/>
</dbReference>
<evidence type="ECO:0000259" key="13">
    <source>
        <dbReference type="Pfam" id="PF22456"/>
    </source>
</evidence>
<evidence type="ECO:0000259" key="10">
    <source>
        <dbReference type="Pfam" id="PF00675"/>
    </source>
</evidence>
<keyword evidence="5" id="KW-0378">Hydrolase</keyword>
<evidence type="ECO:0000256" key="9">
    <source>
        <dbReference type="SAM" id="Phobius"/>
    </source>
</evidence>
<evidence type="ECO:0000313" key="14">
    <source>
        <dbReference type="EMBL" id="KAG7348102.1"/>
    </source>
</evidence>
<dbReference type="InterPro" id="IPR011765">
    <property type="entry name" value="Pept_M16_N"/>
</dbReference>
<evidence type="ECO:0000256" key="4">
    <source>
        <dbReference type="ARBA" id="ARBA00022723"/>
    </source>
</evidence>
<dbReference type="Pfam" id="PF05193">
    <property type="entry name" value="Peptidase_M16_C"/>
    <property type="match status" value="1"/>
</dbReference>
<dbReference type="GO" id="GO:0016020">
    <property type="term" value="C:membrane"/>
    <property type="evidence" value="ECO:0007669"/>
    <property type="project" value="UniProtKB-UniRule"/>
</dbReference>
<keyword evidence="6" id="KW-0862">Zinc</keyword>
<dbReference type="PROSITE" id="PS50920">
    <property type="entry name" value="SOLCAR"/>
    <property type="match status" value="3"/>
</dbReference>
<feature type="domain" description="Coenzyme PQQ synthesis protein F-like C-terminal lobe" evidence="13">
    <location>
        <begin position="1049"/>
        <end position="1159"/>
    </location>
</feature>
<feature type="repeat" description="Solcar" evidence="8">
    <location>
        <begin position="1788"/>
        <end position="1876"/>
    </location>
</feature>
<comment type="cofactor">
    <cofactor evidence="1">
        <name>Zn(2+)</name>
        <dbReference type="ChEBI" id="CHEBI:29105"/>
    </cofactor>
</comment>
<sequence>MAGKRFGPPVVMGDESIMSPKAHGTSSVPVQENLRWDCDRKTADNICNFNRYVNCHYAEFSGYFEGKTKFLQEAKNRTHPIEFYDSNSGKLLFTAPIGRTMDDFLIESKAHGWPSFRDSEVNWDYVRILPDGETVSVDGTHLGHNLPDKKGNRYCINLVSPSYAINWTSSTIHIVIKTMASTVVHPLPTPFKGKADWRNYKAFQLENGVTCLVINDKESKTTAMSCVVNVGASADPRSMSGLAHFCEHMCFLGSEKYPGENEYKRYLSSHGGRSNASTSMYVTNYKFEVIAEKAEKAVDIFSNFFVAPLFTLSGTGREVNAVDSENSKNLTADARRRLQILKDLADPQHYYSKFSTGNAKTLPTSEPKQLEMVREALLAFHRKHYGPEKMTVCIAGPQSIETLEDWIVSRYSQIVSKPFPSDDRKTMTQVEQLINDAARDAPPYSFQEPVPPFNPPFRPSLQGSWPFLLTTKPLRSMRKLVMMFPIPSDRSTPDQAPSSMLSHLLGHEGRGSAFAALQNEGLLSALSAGARTSGPDFKLFQVDMTLTEKGEENWETIVDVIFAYCRMLLREVKSEAGKESLRRIWGETSDLNRLFFHQTSPGSAYSYAPNLADSVVTYGTKACLSAGSLLDENKDTCPLEEFERFVNFLTPGNCIIERCSEGAFESMKAQSHFQEGYGLKKEKWYGVEYYLSTIDSKSVDAWGGSSTSANSPVDNNQLFLPTPNLYIPRTLELCPELPEEARKGQRIDKPIDPPNLLVDETKWKLYHRLDDRYALPQSSIHLLIRNIALQHIKCDCDWIYDARTALLSSLVAGIFNEAMAQETYDADLAGLHWSLSAGAGGIKLNCFGFSDRLPDLSLKVLSDFLSGSFLNERFFVSSRDRVVRGLKTYFESQRADSQAAYFRDSLMASQDNGIDESLKFALYLEYEDVVKHHQWILSQSETSVECLASGNICPKDATAFFTKARAMLEGSQNAFGSDGGESSSMPIAPATSIERMLLPGQEIQLHFASKNPEEENGAVLCTYQSSIPSFKGDDISHPESLLSSSAIRLLCHMLREPLFDDLRTKQALGYIVSSYYEIGYSSQSNINGHTPCTTPIDFVSINILSRKMSPQDITRRIDEFLGVFRRSLEEMPESEIQDHADALATKLLKPIQKLQTEASNQYARIQKYGPEVYRKNQANKKLTSDDGMPWETAQSLAATIRTLTRKDIINAWDRMTQVSTRSRIISCVYGKTFPLAKAPLPGSSKLASYLPRSFRLSKPNTTIIFNDFSGLLELRKKLPEFSPGESQMPRSRLPNLSLISLFQNERRMKMFGLGVLGMVAIGSAYIATDAGRRPRSSSGNTKVLAYSVFFLVAIAIPTAVSSFVLPLYPFTGSSKAGLWLHRSHMNPSTVLGTTFATLPNSEVDGFDEFVVTSTFELNRREILQSMGFASMLLPTAALALGPSIPTSIALDDLRFGNSRWSRMKEDFSLSNPSKVPSTVPASFATYLTRFLINYDEGVSSWWKSLQHAYSLLPDEQQRSRLGQDFGKMASSVQHSIQEFINEKEGYISSRQAFEQVFERLNASYRSLEVGDEVNRQLLLLVSILPSGQQPRDYTKKQARSLIDQPSRDPNETIRAESLFLMKEDFTALLPSQYVPIVNADGSLSLPSSLKLFEVGIGEEFGQAATATLFGPLASAELTRDLPNYSFDIYALFGISGATGCCLTHSLVIPLDVVKTKEQVWSTEEHYNGNVFTGAKRILREEGVSGLLTGAQATLAGYFWYGLSVYPSYAFFKRFLSHDVLPVELATSHANDIALVAGALAAVIASLGLTPLEAARIRVVADPSKYRQLGLLGTLKVIAGEGEGSWRNLYAGLPSLLTRQVIFGSVKFLAFERACEFIYNVWPFMRDSTWTSLSVSLVAGGFSGALSSIVSQPADSVLTYVAAVEKSTSDGPAASSSLGVLEGSRLMIEEGGISSLFRGLGSRCLWAAAIIAGQFLLYDVFRNFFGVNSEDLSQVFRIDLQ</sequence>
<reference evidence="14" key="1">
    <citation type="journal article" date="2021" name="Sci. Rep.">
        <title>Diploid genomic architecture of Nitzschia inconspicua, an elite biomass production diatom.</title>
        <authorList>
            <person name="Oliver A."/>
            <person name="Podell S."/>
            <person name="Pinowska A."/>
            <person name="Traller J.C."/>
            <person name="Smith S.R."/>
            <person name="McClure R."/>
            <person name="Beliaev A."/>
            <person name="Bohutskyi P."/>
            <person name="Hill E.A."/>
            <person name="Rabines A."/>
            <person name="Zheng H."/>
            <person name="Allen L.Z."/>
            <person name="Kuo A."/>
            <person name="Grigoriev I.V."/>
            <person name="Allen A.E."/>
            <person name="Hazlebeck D."/>
            <person name="Allen E.E."/>
        </authorList>
    </citation>
    <scope>NUCLEOTIDE SEQUENCE</scope>
    <source>
        <strain evidence="14">Hildebrandi</strain>
    </source>
</reference>
<dbReference type="InterPro" id="IPR018108">
    <property type="entry name" value="MCP_transmembrane"/>
</dbReference>
<evidence type="ECO:0000313" key="15">
    <source>
        <dbReference type="Proteomes" id="UP000693970"/>
    </source>
</evidence>
<dbReference type="InterPro" id="IPR007863">
    <property type="entry name" value="Peptidase_M16_C"/>
</dbReference>
<evidence type="ECO:0000259" key="12">
    <source>
        <dbReference type="Pfam" id="PF16187"/>
    </source>
</evidence>
<dbReference type="InterPro" id="IPR050626">
    <property type="entry name" value="Peptidase_M16"/>
</dbReference>
<dbReference type="PANTHER" id="PTHR43690:SF18">
    <property type="entry name" value="INSULIN-DEGRADING ENZYME-RELATED"/>
    <property type="match status" value="1"/>
</dbReference>
<keyword evidence="9" id="KW-1133">Transmembrane helix</keyword>
<keyword evidence="15" id="KW-1185">Reference proteome</keyword>
<evidence type="ECO:0000256" key="1">
    <source>
        <dbReference type="ARBA" id="ARBA00001947"/>
    </source>
</evidence>
<dbReference type="FunFam" id="3.30.830.10:FF:000012">
    <property type="entry name" value="Protease 3"/>
    <property type="match status" value="1"/>
</dbReference>
<dbReference type="InterPro" id="IPR001431">
    <property type="entry name" value="Pept_M16_Zn_BS"/>
</dbReference>
<keyword evidence="8 9" id="KW-0472">Membrane</keyword>
<dbReference type="GO" id="GO:0004222">
    <property type="term" value="F:metalloendopeptidase activity"/>
    <property type="evidence" value="ECO:0007669"/>
    <property type="project" value="InterPro"/>
</dbReference>
<dbReference type="Proteomes" id="UP000693970">
    <property type="component" value="Unassembled WGS sequence"/>
</dbReference>
<dbReference type="GO" id="GO:0005739">
    <property type="term" value="C:mitochondrion"/>
    <property type="evidence" value="ECO:0007669"/>
    <property type="project" value="TreeGrafter"/>
</dbReference>
<keyword evidence="7" id="KW-0482">Metalloprotease</keyword>
<name>A0A9K3PHQ1_9STRA</name>
<feature type="transmembrane region" description="Helical" evidence="9">
    <location>
        <begin position="1310"/>
        <end position="1331"/>
    </location>
</feature>
<dbReference type="Pfam" id="PF00675">
    <property type="entry name" value="Peptidase_M16"/>
    <property type="match status" value="1"/>
</dbReference>
<feature type="transmembrane region" description="Helical" evidence="9">
    <location>
        <begin position="1343"/>
        <end position="1368"/>
    </location>
</feature>
<dbReference type="EMBL" id="JAGRRH010000020">
    <property type="protein sequence ID" value="KAG7348102.1"/>
    <property type="molecule type" value="Genomic_DNA"/>
</dbReference>
<evidence type="ECO:0000256" key="8">
    <source>
        <dbReference type="PROSITE-ProRule" id="PRU00282"/>
    </source>
</evidence>
<comment type="similarity">
    <text evidence="2">Belongs to the peptidase M16 family.</text>
</comment>